<name>H2Y2F4_CIOIN</name>
<sequence length="226" mass="26001">MHCKDFGFLQHVLSTDGLNFAFISTVYHSLVLWDKTNIYYFYNEGRDKGNFTEINSIKSVIFNHDHSQWLIQTDDNVLYYGSGRSHKHTRLARVDARSELNVTYVFDRVDGQCLRITWDSDATKKEKYQLSQELYSSVHVTEPNQAAMCDYIDIQTTLKTWGNVITLEQKTDVTSVNLTLIHPTFLKMHIDILSNVDSIIKLPPPSVAVSTHYHPAMPQICIQVIT</sequence>
<evidence type="ECO:0000313" key="1">
    <source>
        <dbReference type="Ensembl" id="ENSCINP00000036089.1"/>
    </source>
</evidence>
<keyword evidence="2" id="KW-1185">Reference proteome</keyword>
<reference evidence="2" key="1">
    <citation type="journal article" date="2002" name="Science">
        <title>The draft genome of Ciona intestinalis: insights into chordate and vertebrate origins.</title>
        <authorList>
            <person name="Dehal P."/>
            <person name="Satou Y."/>
            <person name="Campbell R.K."/>
            <person name="Chapman J."/>
            <person name="Degnan B."/>
            <person name="De Tomaso A."/>
            <person name="Davidson B."/>
            <person name="Di Gregorio A."/>
            <person name="Gelpke M."/>
            <person name="Goodstein D.M."/>
            <person name="Harafuji N."/>
            <person name="Hastings K.E."/>
            <person name="Ho I."/>
            <person name="Hotta K."/>
            <person name="Huang W."/>
            <person name="Kawashima T."/>
            <person name="Lemaire P."/>
            <person name="Martinez D."/>
            <person name="Meinertzhagen I.A."/>
            <person name="Necula S."/>
            <person name="Nonaka M."/>
            <person name="Putnam N."/>
            <person name="Rash S."/>
            <person name="Saiga H."/>
            <person name="Satake M."/>
            <person name="Terry A."/>
            <person name="Yamada L."/>
            <person name="Wang H.G."/>
            <person name="Awazu S."/>
            <person name="Azumi K."/>
            <person name="Boore J."/>
            <person name="Branno M."/>
            <person name="Chin-Bow S."/>
            <person name="DeSantis R."/>
            <person name="Doyle S."/>
            <person name="Francino P."/>
            <person name="Keys D.N."/>
            <person name="Haga S."/>
            <person name="Hayashi H."/>
            <person name="Hino K."/>
            <person name="Imai K.S."/>
            <person name="Inaba K."/>
            <person name="Kano S."/>
            <person name="Kobayashi K."/>
            <person name="Kobayashi M."/>
            <person name="Lee B.I."/>
            <person name="Makabe K.W."/>
            <person name="Manohar C."/>
            <person name="Matassi G."/>
            <person name="Medina M."/>
            <person name="Mochizuki Y."/>
            <person name="Mount S."/>
            <person name="Morishita T."/>
            <person name="Miura S."/>
            <person name="Nakayama A."/>
            <person name="Nishizaka S."/>
            <person name="Nomoto H."/>
            <person name="Ohta F."/>
            <person name="Oishi K."/>
            <person name="Rigoutsos I."/>
            <person name="Sano M."/>
            <person name="Sasaki A."/>
            <person name="Sasakura Y."/>
            <person name="Shoguchi E."/>
            <person name="Shin-i T."/>
            <person name="Spagnuolo A."/>
            <person name="Stainier D."/>
            <person name="Suzuki M.M."/>
            <person name="Tassy O."/>
            <person name="Takatori N."/>
            <person name="Tokuoka M."/>
            <person name="Yagi K."/>
            <person name="Yoshizaki F."/>
            <person name="Wada S."/>
            <person name="Zhang C."/>
            <person name="Hyatt P.D."/>
            <person name="Larimer F."/>
            <person name="Detter C."/>
            <person name="Doggett N."/>
            <person name="Glavina T."/>
            <person name="Hawkins T."/>
            <person name="Richardson P."/>
            <person name="Lucas S."/>
            <person name="Kohara Y."/>
            <person name="Levine M."/>
            <person name="Satoh N."/>
            <person name="Rokhsar D.S."/>
        </authorList>
    </citation>
    <scope>NUCLEOTIDE SEQUENCE [LARGE SCALE GENOMIC DNA]</scope>
</reference>
<reference evidence="1" key="2">
    <citation type="journal article" date="2008" name="Genome Biol.">
        <title>Improved genome assembly and evidence-based global gene model set for the chordate Ciona intestinalis: new insight into intron and operon populations.</title>
        <authorList>
            <person name="Satou Y."/>
            <person name="Mineta K."/>
            <person name="Ogasawara M."/>
            <person name="Sasakura Y."/>
            <person name="Shoguchi E."/>
            <person name="Ueno K."/>
            <person name="Yamada L."/>
            <person name="Matsumoto J."/>
            <person name="Wasserscheid J."/>
            <person name="Dewar K."/>
            <person name="Wiley G.B."/>
            <person name="Macmil S.L."/>
            <person name="Roe B.A."/>
            <person name="Zeller R.W."/>
            <person name="Hastings K.E."/>
            <person name="Lemaire P."/>
            <person name="Lindquist E."/>
            <person name="Endo T."/>
            <person name="Hotta K."/>
            <person name="Inaba K."/>
        </authorList>
    </citation>
    <scope>NUCLEOTIDE SEQUENCE [LARGE SCALE GENOMIC DNA]</scope>
    <source>
        <strain evidence="1">wild type</strain>
    </source>
</reference>
<reference evidence="1" key="4">
    <citation type="submission" date="2025-09" db="UniProtKB">
        <authorList>
            <consortium name="Ensembl"/>
        </authorList>
    </citation>
    <scope>IDENTIFICATION</scope>
</reference>
<dbReference type="AlphaFoldDB" id="H2Y2F4"/>
<reference evidence="1" key="3">
    <citation type="submission" date="2025-08" db="UniProtKB">
        <authorList>
            <consortium name="Ensembl"/>
        </authorList>
    </citation>
    <scope>IDENTIFICATION</scope>
</reference>
<dbReference type="Ensembl" id="ENSCINT00000037064.1">
    <property type="protein sequence ID" value="ENSCINP00000036089.1"/>
    <property type="gene ID" value="ENSCING00000019040.1"/>
</dbReference>
<evidence type="ECO:0000313" key="2">
    <source>
        <dbReference type="Proteomes" id="UP000008144"/>
    </source>
</evidence>
<dbReference type="HOGENOM" id="CLU_1227193_0_0_1"/>
<dbReference type="Proteomes" id="UP000008144">
    <property type="component" value="Chromosome 8"/>
</dbReference>
<dbReference type="InParanoid" id="H2Y2F4"/>
<dbReference type="EMBL" id="EAAA01002659">
    <property type="status" value="NOT_ANNOTATED_CDS"/>
    <property type="molecule type" value="Genomic_DNA"/>
</dbReference>
<protein>
    <submittedName>
        <fullName evidence="1">Uncharacterized protein</fullName>
    </submittedName>
</protein>
<proteinExistence type="predicted"/>
<organism evidence="1 2">
    <name type="scientific">Ciona intestinalis</name>
    <name type="common">Transparent sea squirt</name>
    <name type="synonym">Ascidia intestinalis</name>
    <dbReference type="NCBI Taxonomy" id="7719"/>
    <lineage>
        <taxon>Eukaryota</taxon>
        <taxon>Metazoa</taxon>
        <taxon>Chordata</taxon>
        <taxon>Tunicata</taxon>
        <taxon>Ascidiacea</taxon>
        <taxon>Phlebobranchia</taxon>
        <taxon>Cionidae</taxon>
        <taxon>Ciona</taxon>
    </lineage>
</organism>
<accession>H2Y2F4</accession>